<evidence type="ECO:0000256" key="10">
    <source>
        <dbReference type="ARBA" id="ARBA00023128"/>
    </source>
</evidence>
<evidence type="ECO:0000256" key="12">
    <source>
        <dbReference type="ARBA" id="ARBA00023204"/>
    </source>
</evidence>
<dbReference type="GO" id="GO:0010521">
    <property type="term" value="F:telomerase inhibitor activity"/>
    <property type="evidence" value="ECO:0007669"/>
    <property type="project" value="UniProtKB-UniRule"/>
</dbReference>
<dbReference type="GO" id="GO:0000727">
    <property type="term" value="P:double-strand break repair via break-induced replication"/>
    <property type="evidence" value="ECO:0007669"/>
    <property type="project" value="EnsemblFungi"/>
</dbReference>
<dbReference type="CDD" id="cd18809">
    <property type="entry name" value="SF1_C_RecD"/>
    <property type="match status" value="1"/>
</dbReference>
<proteinExistence type="inferred from homology"/>
<evidence type="ECO:0000313" key="19">
    <source>
        <dbReference type="EMBL" id="CCK70649.1"/>
    </source>
</evidence>
<organism evidence="19 20">
    <name type="scientific">Huiozyma naganishii (strain ATCC MYA-139 / BCRC 22969 / CBS 8797 / KCTC 17520 / NBRC 10181 / NCYC 3082 / Yp74L-3)</name>
    <name type="common">Yeast</name>
    <name type="synonym">Kazachstania naganishii</name>
    <dbReference type="NCBI Taxonomy" id="1071383"/>
    <lineage>
        <taxon>Eukaryota</taxon>
        <taxon>Fungi</taxon>
        <taxon>Dikarya</taxon>
        <taxon>Ascomycota</taxon>
        <taxon>Saccharomycotina</taxon>
        <taxon>Saccharomycetes</taxon>
        <taxon>Saccharomycetales</taxon>
        <taxon>Saccharomycetaceae</taxon>
        <taxon>Huiozyma</taxon>
    </lineage>
</organism>
<dbReference type="Pfam" id="PF05970">
    <property type="entry name" value="PIF1"/>
    <property type="match status" value="1"/>
</dbReference>
<dbReference type="GeneID" id="34526349"/>
<feature type="region of interest" description="Disordered" evidence="17">
    <location>
        <begin position="807"/>
        <end position="840"/>
    </location>
</feature>
<dbReference type="PANTHER" id="PTHR47642:SF5">
    <property type="entry name" value="ATP-DEPENDENT DNA HELICASE"/>
    <property type="match status" value="1"/>
</dbReference>
<dbReference type="FunFam" id="3.40.50.300:FF:001226">
    <property type="entry name" value="ATP-dependent DNA helicase PIF1"/>
    <property type="match status" value="1"/>
</dbReference>
<keyword evidence="10 16" id="KW-0496">Mitochondrion</keyword>
<keyword evidence="8 16" id="KW-0067">ATP-binding</keyword>
<comment type="similarity">
    <text evidence="16">Belongs to the helicase family. PIF1 subfamily.</text>
</comment>
<dbReference type="Proteomes" id="UP000006310">
    <property type="component" value="Chromosome 5"/>
</dbReference>
<keyword evidence="11 16" id="KW-0233">DNA recombination</keyword>
<comment type="subcellular location">
    <subcellularLocation>
        <location evidence="2">Mitochondrion inner membrane</location>
        <topology evidence="2">Peripheral membrane protein</topology>
        <orientation evidence="2">Matrix side</orientation>
    </subcellularLocation>
    <subcellularLocation>
        <location evidence="3">Nucleus</location>
        <location evidence="3">Nucleolus</location>
    </subcellularLocation>
    <subcellularLocation>
        <location evidence="16">Nucleus</location>
    </subcellularLocation>
    <subcellularLocation>
        <location evidence="16">Mitochondrion</location>
    </subcellularLocation>
</comment>
<evidence type="ECO:0000256" key="1">
    <source>
        <dbReference type="ARBA" id="ARBA00001946"/>
    </source>
</evidence>
<name>J7S6X7_HUIN7</name>
<evidence type="ECO:0000256" key="7">
    <source>
        <dbReference type="ARBA" id="ARBA00022806"/>
    </source>
</evidence>
<keyword evidence="20" id="KW-1185">Reference proteome</keyword>
<evidence type="ECO:0000256" key="5">
    <source>
        <dbReference type="ARBA" id="ARBA00022763"/>
    </source>
</evidence>
<comment type="subunit">
    <text evidence="16">Monomer. Interacts with telomerase.</text>
</comment>
<dbReference type="GO" id="GO:0016887">
    <property type="term" value="F:ATP hydrolysis activity"/>
    <property type="evidence" value="ECO:0007669"/>
    <property type="project" value="RHEA"/>
</dbReference>
<dbReference type="InterPro" id="IPR003593">
    <property type="entry name" value="AAA+_ATPase"/>
</dbReference>
<dbReference type="GO" id="GO:0005730">
    <property type="term" value="C:nucleolus"/>
    <property type="evidence" value="ECO:0007669"/>
    <property type="project" value="UniProtKB-SubCell"/>
</dbReference>
<evidence type="ECO:0000256" key="14">
    <source>
        <dbReference type="ARBA" id="ARBA00023242"/>
    </source>
</evidence>
<dbReference type="InterPro" id="IPR049163">
    <property type="entry name" value="Pif1-like_2B_dom"/>
</dbReference>
<feature type="binding site" evidence="16">
    <location>
        <begin position="276"/>
        <end position="283"/>
    </location>
    <ligand>
        <name>ATP</name>
        <dbReference type="ChEBI" id="CHEBI:30616"/>
    </ligand>
</feature>
<dbReference type="PANTHER" id="PTHR47642">
    <property type="entry name" value="ATP-DEPENDENT DNA HELICASE"/>
    <property type="match status" value="1"/>
</dbReference>
<keyword evidence="13 16" id="KW-0413">Isomerase</keyword>
<evidence type="ECO:0000313" key="20">
    <source>
        <dbReference type="Proteomes" id="UP000006310"/>
    </source>
</evidence>
<comment type="function">
    <text evidence="16">DNA-dependent ATPase and 5'-3' DNA helicase required for the maintenance of both mitochondrial and nuclear genome stability. Efficiently unwinds G-quadruplex (G4) DNA structures and forked RNA-DNA hybrids. Resolves G4 structures, preventing replication pausing and double-strand breaks (DSBs) at G4 motifs. Involved in the maintenance of telomeric DNA. Inhibits telomere elongation, de novo telomere formation and telomere addition to DSBs via catalytic inhibition of telomerase. Reduces the processivity of telomerase by displacing active telomerase from DNA ends. Releases telomerase by unwinding the short telomerase RNA/telomeric DNA hybrid that is the intermediate in the telomerase reaction. Involved in the maintenance of ribosomal (rDNA). Required for efficient fork arrest at the replicaion fork barrier within rDNA. Involved in the maintenance of mitochondrial (mtDNA). Required to maintain mtDNA under conditions that introduce dsDNA breaks in mtDNA, either preventing or repairing dsDNA breaks. May inhibit replication progression to allow time for repair. May have a general role in chromosomal replication by affecting Okazaki fragment maturation. May have a role in conjunction with DNA2 helicase/nuclease in 5'-flap extension during Okazaki fragment processing.</text>
</comment>
<evidence type="ECO:0000256" key="11">
    <source>
        <dbReference type="ARBA" id="ARBA00023172"/>
    </source>
</evidence>
<dbReference type="KEGG" id="kng:KNAG_0E03960"/>
<evidence type="ECO:0000256" key="15">
    <source>
        <dbReference type="ARBA" id="ARBA00048954"/>
    </source>
</evidence>
<keyword evidence="12 16" id="KW-0234">DNA repair</keyword>
<dbReference type="OMA" id="FAFESKA"/>
<comment type="cofactor">
    <cofactor evidence="1 16">
        <name>Mg(2+)</name>
        <dbReference type="ChEBI" id="CHEBI:18420"/>
    </cofactor>
</comment>
<dbReference type="HAMAP" id="MF_03176">
    <property type="entry name" value="PIF1"/>
    <property type="match status" value="1"/>
</dbReference>
<feature type="compositionally biased region" description="Polar residues" evidence="17">
    <location>
        <begin position="825"/>
        <end position="840"/>
    </location>
</feature>
<dbReference type="GO" id="GO:0043596">
    <property type="term" value="C:nuclear replication fork"/>
    <property type="evidence" value="ECO:0007669"/>
    <property type="project" value="EnsemblFungi"/>
</dbReference>
<evidence type="ECO:0000256" key="2">
    <source>
        <dbReference type="ARBA" id="ARBA00004443"/>
    </source>
</evidence>
<dbReference type="GO" id="GO:0051880">
    <property type="term" value="F:G-quadruplex DNA binding"/>
    <property type="evidence" value="ECO:0007669"/>
    <property type="project" value="UniProtKB-UniRule"/>
</dbReference>
<dbReference type="SUPFAM" id="SSF52540">
    <property type="entry name" value="P-loop containing nucleoside triphosphate hydrolases"/>
    <property type="match status" value="2"/>
</dbReference>
<comment type="catalytic activity">
    <reaction evidence="15 16">
        <text>ATP + H2O = ADP + phosphate + H(+)</text>
        <dbReference type="Rhea" id="RHEA:13065"/>
        <dbReference type="ChEBI" id="CHEBI:15377"/>
        <dbReference type="ChEBI" id="CHEBI:15378"/>
        <dbReference type="ChEBI" id="CHEBI:30616"/>
        <dbReference type="ChEBI" id="CHEBI:43474"/>
        <dbReference type="ChEBI" id="CHEBI:456216"/>
        <dbReference type="EC" id="5.6.2.3"/>
    </reaction>
</comment>
<dbReference type="GO" id="GO:0019985">
    <property type="term" value="P:translesion synthesis"/>
    <property type="evidence" value="ECO:0007669"/>
    <property type="project" value="EnsemblFungi"/>
</dbReference>
<dbReference type="GO" id="GO:0000722">
    <property type="term" value="P:telomere maintenance via recombination"/>
    <property type="evidence" value="ECO:0007669"/>
    <property type="project" value="EnsemblFungi"/>
</dbReference>
<dbReference type="EC" id="5.6.2.3" evidence="16"/>
<evidence type="ECO:0000256" key="16">
    <source>
        <dbReference type="HAMAP-Rule" id="MF_03176"/>
    </source>
</evidence>
<dbReference type="InterPro" id="IPR027417">
    <property type="entry name" value="P-loop_NTPase"/>
</dbReference>
<keyword evidence="7 16" id="KW-0347">Helicase</keyword>
<dbReference type="GO" id="GO:0035861">
    <property type="term" value="C:site of double-strand break"/>
    <property type="evidence" value="ECO:0007669"/>
    <property type="project" value="EnsemblFungi"/>
</dbReference>
<accession>J7S6X7</accession>
<dbReference type="SMART" id="SM00382">
    <property type="entry name" value="AAA"/>
    <property type="match status" value="1"/>
</dbReference>
<dbReference type="GO" id="GO:0005524">
    <property type="term" value="F:ATP binding"/>
    <property type="evidence" value="ECO:0007669"/>
    <property type="project" value="UniProtKB-UniRule"/>
</dbReference>
<dbReference type="AlphaFoldDB" id="J7S6X7"/>
<dbReference type="GO" id="GO:0003697">
    <property type="term" value="F:single-stranded DNA binding"/>
    <property type="evidence" value="ECO:0007669"/>
    <property type="project" value="EnsemblFungi"/>
</dbReference>
<dbReference type="GO" id="GO:0032211">
    <property type="term" value="P:negative regulation of telomere maintenance via telomerase"/>
    <property type="evidence" value="ECO:0007669"/>
    <property type="project" value="UniProtKB-UniRule"/>
</dbReference>
<protein>
    <recommendedName>
        <fullName evidence="16">ATP-dependent DNA helicase PIF1</fullName>
        <ecNumber evidence="16">5.6.2.3</ecNumber>
    </recommendedName>
    <alternativeName>
        <fullName evidence="16">DNA 5'-3' helicase PIF1</fullName>
    </alternativeName>
    <alternativeName>
        <fullName evidence="16">DNA repair and recombination helicase PIF1</fullName>
    </alternativeName>
</protein>
<evidence type="ECO:0000256" key="6">
    <source>
        <dbReference type="ARBA" id="ARBA00022801"/>
    </source>
</evidence>
<keyword evidence="5 16" id="KW-0227">DNA damage</keyword>
<keyword evidence="9 16" id="KW-0238">DNA-binding</keyword>
<evidence type="ECO:0000256" key="3">
    <source>
        <dbReference type="ARBA" id="ARBA00004604"/>
    </source>
</evidence>
<dbReference type="InterPro" id="IPR051055">
    <property type="entry name" value="PIF1_helicase"/>
</dbReference>
<dbReference type="InterPro" id="IPR048293">
    <property type="entry name" value="PIF1_RRM3_pfh1"/>
</dbReference>
<keyword evidence="6 16" id="KW-0378">Hydrolase</keyword>
<dbReference type="GO" id="GO:0071932">
    <property type="term" value="P:replication fork reversal"/>
    <property type="evidence" value="ECO:0007669"/>
    <property type="project" value="EnsemblFungi"/>
</dbReference>
<evidence type="ECO:0000259" key="18">
    <source>
        <dbReference type="SMART" id="SM00382"/>
    </source>
</evidence>
<evidence type="ECO:0000256" key="17">
    <source>
        <dbReference type="SAM" id="MobiDB-lite"/>
    </source>
</evidence>
<dbReference type="GO" id="GO:0042162">
    <property type="term" value="F:telomeric DNA binding"/>
    <property type="evidence" value="ECO:0007669"/>
    <property type="project" value="EnsemblFungi"/>
</dbReference>
<dbReference type="STRING" id="1071383.J7S6X7"/>
<dbReference type="GO" id="GO:0005743">
    <property type="term" value="C:mitochondrial inner membrane"/>
    <property type="evidence" value="ECO:0007669"/>
    <property type="project" value="UniProtKB-SubCell"/>
</dbReference>
<reference evidence="20" key="2">
    <citation type="submission" date="2012-08" db="EMBL/GenBank/DDBJ databases">
        <title>Genome sequence of Kazachstania naganishii.</title>
        <authorList>
            <person name="Gordon J.L."/>
            <person name="Armisen D."/>
            <person name="Proux-Wera E."/>
            <person name="OhEigeartaigh S.S."/>
            <person name="Byrne K.P."/>
            <person name="Wolfe K.H."/>
        </authorList>
    </citation>
    <scope>NUCLEOTIDE SEQUENCE [LARGE SCALE GENOMIC DNA]</scope>
    <source>
        <strain evidence="20">ATCC MYA-139 / BCRC 22969 / CBS 8797 / CCRC 22969 / KCTC 17520 / NBRC 10181 / NCYC 3082</strain>
    </source>
</reference>
<dbReference type="Pfam" id="PF21530">
    <property type="entry name" value="Pif1_2B_dom"/>
    <property type="match status" value="1"/>
</dbReference>
<dbReference type="RefSeq" id="XP_022464895.1">
    <property type="nucleotide sequence ID" value="XM_022608394.1"/>
</dbReference>
<dbReference type="EMBL" id="HE978318">
    <property type="protein sequence ID" value="CCK70649.1"/>
    <property type="molecule type" value="Genomic_DNA"/>
</dbReference>
<reference evidence="19 20" key="1">
    <citation type="journal article" date="2011" name="Proc. Natl. Acad. Sci. U.S.A.">
        <title>Evolutionary erosion of yeast sex chromosomes by mating-type switching accidents.</title>
        <authorList>
            <person name="Gordon J.L."/>
            <person name="Armisen D."/>
            <person name="Proux-Wera E."/>
            <person name="Oheigeartaigh S.S."/>
            <person name="Byrne K.P."/>
            <person name="Wolfe K.H."/>
        </authorList>
    </citation>
    <scope>NUCLEOTIDE SEQUENCE [LARGE SCALE GENOMIC DNA]</scope>
    <source>
        <strain evidence="20">ATCC MYA-139 / BCRC 22969 / CBS 8797 / CCRC 22969 / KCTC 17520 / NBRC 10181 / NCYC 3082</strain>
    </source>
</reference>
<evidence type="ECO:0000256" key="13">
    <source>
        <dbReference type="ARBA" id="ARBA00023235"/>
    </source>
</evidence>
<feature type="DNA-binding region" evidence="16">
    <location>
        <begin position="746"/>
        <end position="765"/>
    </location>
</feature>
<dbReference type="OrthoDB" id="432234at2759"/>
<evidence type="ECO:0000256" key="9">
    <source>
        <dbReference type="ARBA" id="ARBA00023125"/>
    </source>
</evidence>
<dbReference type="GO" id="GO:0160225">
    <property type="term" value="F:G-quadruplex unwinding activity"/>
    <property type="evidence" value="ECO:0007669"/>
    <property type="project" value="UniProtKB-UniRule"/>
</dbReference>
<dbReference type="InterPro" id="IPR010285">
    <property type="entry name" value="DNA_helicase_pif1-like_DEAD"/>
</dbReference>
<dbReference type="GO" id="GO:0043139">
    <property type="term" value="F:5'-3' DNA helicase activity"/>
    <property type="evidence" value="ECO:0007669"/>
    <property type="project" value="UniProtKB-UniRule"/>
</dbReference>
<dbReference type="Gene3D" id="3.40.50.300">
    <property type="entry name" value="P-loop containing nucleotide triphosphate hydrolases"/>
    <property type="match status" value="1"/>
</dbReference>
<dbReference type="GO" id="GO:0019237">
    <property type="term" value="F:centromeric DNA binding"/>
    <property type="evidence" value="ECO:0007669"/>
    <property type="project" value="EnsemblFungi"/>
</dbReference>
<dbReference type="eggNOG" id="KOG0987">
    <property type="taxonomic scope" value="Eukaryota"/>
</dbReference>
<keyword evidence="4 16" id="KW-0547">Nucleotide-binding</keyword>
<evidence type="ECO:0000256" key="4">
    <source>
        <dbReference type="ARBA" id="ARBA00022741"/>
    </source>
</evidence>
<evidence type="ECO:0000256" key="8">
    <source>
        <dbReference type="ARBA" id="ARBA00022840"/>
    </source>
</evidence>
<gene>
    <name evidence="19" type="primary">KNAG0E03960</name>
    <name evidence="16" type="synonym">PIF1</name>
    <name evidence="19" type="ordered locus">KNAG_0E03960</name>
</gene>
<sequence length="853" mass="96083">MIRRTFLHYTQILAPSLITVTTAWKTIGNMGATRPASSYIADGTATKKAKLSARECSDLALLMSDSDSEWEFSDLRPTLPAEPCDVQRQPPHPNKISGAKMISQPPWPEEDLFSEHILEQAAGRISSRLPQSTQPIAKISQIKQPPQPPLKSFENESEDSLLNCSSIMEIKPPPKIVPQAKEEEFDSFDQVDIPNNSVLSIHNTSLKSEQDPNPAKWGGKFALQTQLPQLNEQGEQVVGDIKLPPNTKVKVPLFLSKEQENIIDLAKEGHNIFYTGSAGTGKSVLLKEMIKALKTLYGVDEVAVTASTGLAACNIGGFTLHSWSGIGLGQGEPDKLYKKVRRSRKHLKRWEEVKALVIDEVSMLDGELLDKLNFIAQKIRKNHEPFGGIQVIFCGDFFQLPPVSKDPNNPTKFAFESASWKRGINMTIMLQKVFRQQGDTEFINMLNKMRLGTIDEETEQEFKKLNRPLPDDDIIPAELYSTRNEVDRANFARLNKLPGRVHSFTAIDGGSLDNAELKEKLLSNFLAPKDLRLKVGAQVMMIKNVDATLVNGSLGKIIDFIDGDTYMFLRTMEENDDLSTQQLEHLSKNPKALLDKFKAQEEQDEGGNDVNQQRRKIIKDAYCQYSTQEQTSLLDDTIFNFLNSKVGNNEEARVNIERKKQLIQNLHQNSKNRKLPLVRFKTSDMSSRTVLVEPEDWSIDDENEKTLVSRVQLPLMLAWSLSIHKSQGQTLPKVKVDLRRVFEKGQAYVALSRAVSREGLQVLNFDKTRILAHPKVVEFYRTLVSADKAVKQAHTTTERPVKRSYAPPYRAGLNRQNGLDRFQRPKSNTPPSFNSATKSSDSITDLLIRTIKR</sequence>
<dbReference type="CDD" id="cd18037">
    <property type="entry name" value="DEXSc_Pif1_like"/>
    <property type="match status" value="1"/>
</dbReference>
<keyword evidence="14 16" id="KW-0539">Nucleus</keyword>
<dbReference type="HOGENOM" id="CLU_001613_0_1_1"/>
<feature type="domain" description="AAA+ ATPase" evidence="18">
    <location>
        <begin position="268"/>
        <end position="564"/>
    </location>
</feature>